<comment type="caution">
    <text evidence="2">The sequence shown here is derived from an EMBL/GenBank/DDBJ whole genome shotgun (WGS) entry which is preliminary data.</text>
</comment>
<name>A0A916Y3N3_9MICO</name>
<dbReference type="RefSeq" id="WP_188710920.1">
    <property type="nucleotide sequence ID" value="NZ_BMHO01000001.1"/>
</dbReference>
<reference evidence="2" key="2">
    <citation type="submission" date="2020-09" db="EMBL/GenBank/DDBJ databases">
        <authorList>
            <person name="Sun Q."/>
            <person name="Zhou Y."/>
        </authorList>
    </citation>
    <scope>NUCLEOTIDE SEQUENCE</scope>
    <source>
        <strain evidence="2">CGMCC 1.15152</strain>
    </source>
</reference>
<protein>
    <recommendedName>
        <fullName evidence="4">DUF3558 domain-containing protein</fullName>
    </recommendedName>
</protein>
<evidence type="ECO:0008006" key="4">
    <source>
        <dbReference type="Google" id="ProtNLM"/>
    </source>
</evidence>
<dbReference type="AlphaFoldDB" id="A0A916Y3N3"/>
<feature type="chain" id="PRO_5038055377" description="DUF3558 domain-containing protein" evidence="1">
    <location>
        <begin position="29"/>
        <end position="230"/>
    </location>
</feature>
<dbReference type="EMBL" id="BMHO01000001">
    <property type="protein sequence ID" value="GGD29498.1"/>
    <property type="molecule type" value="Genomic_DNA"/>
</dbReference>
<proteinExistence type="predicted"/>
<keyword evidence="3" id="KW-1185">Reference proteome</keyword>
<feature type="signal peptide" evidence="1">
    <location>
        <begin position="1"/>
        <end position="28"/>
    </location>
</feature>
<evidence type="ECO:0000256" key="1">
    <source>
        <dbReference type="SAM" id="SignalP"/>
    </source>
</evidence>
<sequence>MKTRIRSFAGLSLAGLLLLTACGGMDEAAEEAVDDVPIDPDEIEELIVEEAESANEDEDEEDDLDDTILPSCDEIRSLIGMDELVNAPGDDDEEDRYENPTGFGINCAWFTPDTFEKANLKEAFADPGEALSVSLLIEESVLDMEDAREFGFVAEDPRLDDYGGYVDISLIGDSYDVDAPLSLASPTVYIGRFSAYIATMNGLLIAEQNQLTELTNSWAIDQAIAIYDSL</sequence>
<organism evidence="2 3">
    <name type="scientific">Microbacterium faecale</name>
    <dbReference type="NCBI Taxonomy" id="1804630"/>
    <lineage>
        <taxon>Bacteria</taxon>
        <taxon>Bacillati</taxon>
        <taxon>Actinomycetota</taxon>
        <taxon>Actinomycetes</taxon>
        <taxon>Micrococcales</taxon>
        <taxon>Microbacteriaceae</taxon>
        <taxon>Microbacterium</taxon>
    </lineage>
</organism>
<dbReference type="PROSITE" id="PS51257">
    <property type="entry name" value="PROKAR_LIPOPROTEIN"/>
    <property type="match status" value="1"/>
</dbReference>
<dbReference type="Proteomes" id="UP000633205">
    <property type="component" value="Unassembled WGS sequence"/>
</dbReference>
<keyword evidence="1" id="KW-0732">Signal</keyword>
<accession>A0A916Y3N3</accession>
<evidence type="ECO:0000313" key="2">
    <source>
        <dbReference type="EMBL" id="GGD29498.1"/>
    </source>
</evidence>
<reference evidence="2" key="1">
    <citation type="journal article" date="2014" name="Int. J. Syst. Evol. Microbiol.">
        <title>Complete genome sequence of Corynebacterium casei LMG S-19264T (=DSM 44701T), isolated from a smear-ripened cheese.</title>
        <authorList>
            <consortium name="US DOE Joint Genome Institute (JGI-PGF)"/>
            <person name="Walter F."/>
            <person name="Albersmeier A."/>
            <person name="Kalinowski J."/>
            <person name="Ruckert C."/>
        </authorList>
    </citation>
    <scope>NUCLEOTIDE SEQUENCE</scope>
    <source>
        <strain evidence="2">CGMCC 1.15152</strain>
    </source>
</reference>
<gene>
    <name evidence="2" type="ORF">GCM10010915_07090</name>
</gene>
<evidence type="ECO:0000313" key="3">
    <source>
        <dbReference type="Proteomes" id="UP000633205"/>
    </source>
</evidence>